<dbReference type="InterPro" id="IPR036388">
    <property type="entry name" value="WH-like_DNA-bd_sf"/>
</dbReference>
<gene>
    <name evidence="1" type="ORF">GCM10011415_01840</name>
</gene>
<comment type="caution">
    <text evidence="1">The sequence shown here is derived from an EMBL/GenBank/DDBJ whole genome shotgun (WGS) entry which is preliminary data.</text>
</comment>
<dbReference type="GO" id="GO:0003677">
    <property type="term" value="F:DNA binding"/>
    <property type="evidence" value="ECO:0007669"/>
    <property type="project" value="InterPro"/>
</dbReference>
<dbReference type="AlphaFoldDB" id="A0A8J3EEL4"/>
<dbReference type="RefSeq" id="WP_188787930.1">
    <property type="nucleotide sequence ID" value="NZ_BMJV01000001.1"/>
</dbReference>
<dbReference type="Gene3D" id="1.10.10.10">
    <property type="entry name" value="Winged helix-like DNA-binding domain superfamily/Winged helix DNA-binding domain"/>
    <property type="match status" value="1"/>
</dbReference>
<proteinExistence type="predicted"/>
<evidence type="ECO:0000313" key="2">
    <source>
        <dbReference type="Proteomes" id="UP000617145"/>
    </source>
</evidence>
<dbReference type="GO" id="GO:0006355">
    <property type="term" value="P:regulation of DNA-templated transcription"/>
    <property type="evidence" value="ECO:0007669"/>
    <property type="project" value="InterPro"/>
</dbReference>
<reference evidence="1" key="2">
    <citation type="submission" date="2020-09" db="EMBL/GenBank/DDBJ databases">
        <authorList>
            <person name="Sun Q."/>
            <person name="Zhou Y."/>
        </authorList>
    </citation>
    <scope>NUCLEOTIDE SEQUENCE</scope>
    <source>
        <strain evidence="1">CGMCC 1.15762</strain>
    </source>
</reference>
<dbReference type="InterPro" id="IPR051677">
    <property type="entry name" value="AfsR-DnrI-RedD_regulator"/>
</dbReference>
<dbReference type="InterPro" id="IPR011990">
    <property type="entry name" value="TPR-like_helical_dom_sf"/>
</dbReference>
<dbReference type="PANTHER" id="PTHR35807">
    <property type="entry name" value="TRANSCRIPTIONAL REGULATOR REDD-RELATED"/>
    <property type="match status" value="1"/>
</dbReference>
<dbReference type="InterPro" id="IPR016032">
    <property type="entry name" value="Sig_transdc_resp-reg_C-effctor"/>
</dbReference>
<evidence type="ECO:0008006" key="3">
    <source>
        <dbReference type="Google" id="ProtNLM"/>
    </source>
</evidence>
<reference evidence="1" key="1">
    <citation type="journal article" date="2014" name="Int. J. Syst. Evol. Microbiol.">
        <title>Complete genome sequence of Corynebacterium casei LMG S-19264T (=DSM 44701T), isolated from a smear-ripened cheese.</title>
        <authorList>
            <consortium name="US DOE Joint Genome Institute (JGI-PGF)"/>
            <person name="Walter F."/>
            <person name="Albersmeier A."/>
            <person name="Kalinowski J."/>
            <person name="Ruckert C."/>
        </authorList>
    </citation>
    <scope>NUCLEOTIDE SEQUENCE</scope>
    <source>
        <strain evidence="1">CGMCC 1.15762</strain>
    </source>
</reference>
<dbReference type="EMBL" id="BMJV01000001">
    <property type="protein sequence ID" value="GGG59588.1"/>
    <property type="molecule type" value="Genomic_DNA"/>
</dbReference>
<accession>A0A8J3EEL4</accession>
<dbReference type="SUPFAM" id="SSF48452">
    <property type="entry name" value="TPR-like"/>
    <property type="match status" value="1"/>
</dbReference>
<protein>
    <recommendedName>
        <fullName evidence="3">DNA-binding transcriptional activator of the SARP family</fullName>
    </recommendedName>
</protein>
<organism evidence="1 2">
    <name type="scientific">Salipiger pallidus</name>
    <dbReference type="NCBI Taxonomy" id="1775170"/>
    <lineage>
        <taxon>Bacteria</taxon>
        <taxon>Pseudomonadati</taxon>
        <taxon>Pseudomonadota</taxon>
        <taxon>Alphaproteobacteria</taxon>
        <taxon>Rhodobacterales</taxon>
        <taxon>Roseobacteraceae</taxon>
        <taxon>Salipiger</taxon>
    </lineage>
</organism>
<name>A0A8J3EEL4_9RHOB</name>
<dbReference type="Proteomes" id="UP000617145">
    <property type="component" value="Unassembled WGS sequence"/>
</dbReference>
<keyword evidence="2" id="KW-1185">Reference proteome</keyword>
<sequence>MTNHRAILPASSQLFGPAAITITVRGRFAVSSADGRDLTPGYRKERALLALLALAPGRRCARAWLQAMLWSEKPADKASANLRRALANLRLALGPAEAALKASRIDIWLDDSVTVDSTPVGSGPQELLAQIEAPDPAFDEWLRDLRAGDVTDHDPAELTGGPLRAPAADTPCGHAGRTGTVITIKSKERSHADDARFLEVLLIDTLSSRLEAEGADAIYVDSDPGKDLLDRAATIIHLEITSVVAGGLWNVLLRALADHNRRFLWSGRLRLAADVAQLAQGFEVEAFASRALHQIQLKSQATSPRNPSSLLVMQRAAAQLYSSDPDQFQRARTDLQSLGGGDSAPVALAWQGFARLVGRLEFGVADRDLGAEAEALCQEAAARQPGNPLVAALTSRIALDLTGDGERAAWWARAALDGDDRNPYALQAASRVAMLEGRADDAFARAQEGRRAAQGLPHAFAWDMELCLTALGIGALDEARAAAKAAHQQNPQYRAALRYLVALDLLSGDTEGAARATDHLRRFEPGFRTSDLSRCDYPMLTLRKLGYASALPA</sequence>
<dbReference type="Gene3D" id="1.25.40.10">
    <property type="entry name" value="Tetratricopeptide repeat domain"/>
    <property type="match status" value="1"/>
</dbReference>
<dbReference type="SUPFAM" id="SSF46894">
    <property type="entry name" value="C-terminal effector domain of the bipartite response regulators"/>
    <property type="match status" value="1"/>
</dbReference>
<evidence type="ECO:0000313" key="1">
    <source>
        <dbReference type="EMBL" id="GGG59588.1"/>
    </source>
</evidence>